<evidence type="ECO:0000256" key="3">
    <source>
        <dbReference type="PROSITE-ProRule" id="PRU00023"/>
    </source>
</evidence>
<organism evidence="5 6">
    <name type="scientific">Aspergillus avenaceus</name>
    <dbReference type="NCBI Taxonomy" id="36643"/>
    <lineage>
        <taxon>Eukaryota</taxon>
        <taxon>Fungi</taxon>
        <taxon>Dikarya</taxon>
        <taxon>Ascomycota</taxon>
        <taxon>Pezizomycotina</taxon>
        <taxon>Eurotiomycetes</taxon>
        <taxon>Eurotiomycetidae</taxon>
        <taxon>Eurotiales</taxon>
        <taxon>Aspergillaceae</taxon>
        <taxon>Aspergillus</taxon>
        <taxon>Aspergillus subgen. Circumdati</taxon>
    </lineage>
</organism>
<dbReference type="OrthoDB" id="4772757at2759"/>
<evidence type="ECO:0000256" key="1">
    <source>
        <dbReference type="ARBA" id="ARBA00022737"/>
    </source>
</evidence>
<dbReference type="AlphaFoldDB" id="A0A5N6TS93"/>
<keyword evidence="2 3" id="KW-0040">ANK repeat</keyword>
<dbReference type="PANTHER" id="PTHR24198">
    <property type="entry name" value="ANKYRIN REPEAT AND PROTEIN KINASE DOMAIN-CONTAINING PROTEIN"/>
    <property type="match status" value="1"/>
</dbReference>
<name>A0A5N6TS93_ASPAV</name>
<protein>
    <submittedName>
        <fullName evidence="5">Uncharacterized protein</fullName>
    </submittedName>
</protein>
<evidence type="ECO:0000313" key="6">
    <source>
        <dbReference type="Proteomes" id="UP000325780"/>
    </source>
</evidence>
<feature type="compositionally biased region" description="Polar residues" evidence="4">
    <location>
        <begin position="192"/>
        <end position="206"/>
    </location>
</feature>
<dbReference type="PROSITE" id="PS50297">
    <property type="entry name" value="ANK_REP_REGION"/>
    <property type="match status" value="3"/>
</dbReference>
<dbReference type="InterPro" id="IPR036770">
    <property type="entry name" value="Ankyrin_rpt-contain_sf"/>
</dbReference>
<feature type="repeat" description="ANK" evidence="3">
    <location>
        <begin position="219"/>
        <end position="251"/>
    </location>
</feature>
<dbReference type="EMBL" id="ML742130">
    <property type="protein sequence ID" value="KAE8149222.1"/>
    <property type="molecule type" value="Genomic_DNA"/>
</dbReference>
<feature type="region of interest" description="Disordered" evidence="4">
    <location>
        <begin position="34"/>
        <end position="94"/>
    </location>
</feature>
<feature type="repeat" description="ANK" evidence="3">
    <location>
        <begin position="252"/>
        <end position="284"/>
    </location>
</feature>
<reference evidence="5 6" key="1">
    <citation type="submission" date="2019-04" db="EMBL/GenBank/DDBJ databases">
        <title>Friends and foes A comparative genomics study of 23 Aspergillus species from section Flavi.</title>
        <authorList>
            <consortium name="DOE Joint Genome Institute"/>
            <person name="Kjaerbolling I."/>
            <person name="Vesth T."/>
            <person name="Frisvad J.C."/>
            <person name="Nybo J.L."/>
            <person name="Theobald S."/>
            <person name="Kildgaard S."/>
            <person name="Isbrandt T."/>
            <person name="Kuo A."/>
            <person name="Sato A."/>
            <person name="Lyhne E.K."/>
            <person name="Kogle M.E."/>
            <person name="Wiebenga A."/>
            <person name="Kun R.S."/>
            <person name="Lubbers R.J."/>
            <person name="Makela M.R."/>
            <person name="Barry K."/>
            <person name="Chovatia M."/>
            <person name="Clum A."/>
            <person name="Daum C."/>
            <person name="Haridas S."/>
            <person name="He G."/>
            <person name="LaButti K."/>
            <person name="Lipzen A."/>
            <person name="Mondo S."/>
            <person name="Riley R."/>
            <person name="Salamov A."/>
            <person name="Simmons B.A."/>
            <person name="Magnuson J.K."/>
            <person name="Henrissat B."/>
            <person name="Mortensen U.H."/>
            <person name="Larsen T.O."/>
            <person name="Devries R.P."/>
            <person name="Grigoriev I.V."/>
            <person name="Machida M."/>
            <person name="Baker S.E."/>
            <person name="Andersen M.R."/>
        </authorList>
    </citation>
    <scope>NUCLEOTIDE SEQUENCE [LARGE SCALE GENOMIC DNA]</scope>
    <source>
        <strain evidence="5 6">IBT 18842</strain>
    </source>
</reference>
<proteinExistence type="predicted"/>
<dbReference type="CDD" id="cd14686">
    <property type="entry name" value="bZIP"/>
    <property type="match status" value="1"/>
</dbReference>
<dbReference type="Gene3D" id="1.25.40.20">
    <property type="entry name" value="Ankyrin repeat-containing domain"/>
    <property type="match status" value="1"/>
</dbReference>
<feature type="compositionally biased region" description="Polar residues" evidence="4">
    <location>
        <begin position="69"/>
        <end position="90"/>
    </location>
</feature>
<dbReference type="Pfam" id="PF12796">
    <property type="entry name" value="Ank_2"/>
    <property type="match status" value="1"/>
</dbReference>
<feature type="compositionally biased region" description="Basic and acidic residues" evidence="4">
    <location>
        <begin position="55"/>
        <end position="68"/>
    </location>
</feature>
<dbReference type="SMART" id="SM00248">
    <property type="entry name" value="ANK"/>
    <property type="match status" value="3"/>
</dbReference>
<dbReference type="PANTHER" id="PTHR24198:SF165">
    <property type="entry name" value="ANKYRIN REPEAT-CONTAINING PROTEIN-RELATED"/>
    <property type="match status" value="1"/>
</dbReference>
<evidence type="ECO:0000256" key="2">
    <source>
        <dbReference type="ARBA" id="ARBA00023043"/>
    </source>
</evidence>
<evidence type="ECO:0000313" key="5">
    <source>
        <dbReference type="EMBL" id="KAE8149222.1"/>
    </source>
</evidence>
<dbReference type="SUPFAM" id="SSF48403">
    <property type="entry name" value="Ankyrin repeat"/>
    <property type="match status" value="1"/>
</dbReference>
<dbReference type="Proteomes" id="UP000325780">
    <property type="component" value="Unassembled WGS sequence"/>
</dbReference>
<feature type="compositionally biased region" description="Basic residues" evidence="4">
    <location>
        <begin position="38"/>
        <end position="52"/>
    </location>
</feature>
<feature type="region of interest" description="Disordered" evidence="4">
    <location>
        <begin position="178"/>
        <end position="218"/>
    </location>
</feature>
<sequence length="311" mass="34192">MYHFVLNPSALNMGASNHSALKMDDRWALEQRRERNRMAQRKHRENARRSMKGTKLQEENRDSRDSKTPPEQNSHPTATRGSRSPTSNGQDMMFSAFLGPGLEYGVDHHMAAESSFSNMLFSSHEYSHMVPTSPLMPLDQQVEPDLQPYSLDSMYTDPSNKATFTPSLCDLCYAYAKPQSPPHQDPRAPVTSPANTPTRPTSQPKGSDSARIPGAGSRTWTTPLHISITRGHLSAVRLLLDRGADPNAVDGAGSTVLHTAVQSGHHAIVRELLRHHADPTSVDAAGWQPLHYAADSGDENCLRALLQASGE</sequence>
<keyword evidence="6" id="KW-1185">Reference proteome</keyword>
<dbReference type="PROSITE" id="PS50088">
    <property type="entry name" value="ANK_REPEAT"/>
    <property type="match status" value="3"/>
</dbReference>
<gene>
    <name evidence="5" type="ORF">BDV25DRAFT_156708</name>
</gene>
<keyword evidence="1" id="KW-0677">Repeat</keyword>
<accession>A0A5N6TS93</accession>
<dbReference type="InterPro" id="IPR002110">
    <property type="entry name" value="Ankyrin_rpt"/>
</dbReference>
<evidence type="ECO:0000256" key="4">
    <source>
        <dbReference type="SAM" id="MobiDB-lite"/>
    </source>
</evidence>
<feature type="repeat" description="ANK" evidence="3">
    <location>
        <begin position="285"/>
        <end position="311"/>
    </location>
</feature>